<name>A0ABR1AWL2_POLSC</name>
<protein>
    <submittedName>
        <fullName evidence="2">Uncharacterized protein</fullName>
    </submittedName>
</protein>
<dbReference type="Proteomes" id="UP001359485">
    <property type="component" value="Unassembled WGS sequence"/>
</dbReference>
<sequence>MESNEVTETERRVPSRYQVPLGDDGLPDSSAAEIKDLRSEEKLPGGKKNSNFGADESSDGCDLGRSDRQEDFFSRGWVE</sequence>
<evidence type="ECO:0000256" key="1">
    <source>
        <dbReference type="SAM" id="MobiDB-lite"/>
    </source>
</evidence>
<dbReference type="EMBL" id="JAWJWF010000045">
    <property type="protein sequence ID" value="KAK6627707.1"/>
    <property type="molecule type" value="Genomic_DNA"/>
</dbReference>
<gene>
    <name evidence="2" type="ORF">RUM44_010186</name>
</gene>
<evidence type="ECO:0000313" key="3">
    <source>
        <dbReference type="Proteomes" id="UP001359485"/>
    </source>
</evidence>
<feature type="compositionally biased region" description="Basic and acidic residues" evidence="1">
    <location>
        <begin position="62"/>
        <end position="79"/>
    </location>
</feature>
<feature type="region of interest" description="Disordered" evidence="1">
    <location>
        <begin position="1"/>
        <end position="79"/>
    </location>
</feature>
<comment type="caution">
    <text evidence="2">The sequence shown here is derived from an EMBL/GenBank/DDBJ whole genome shotgun (WGS) entry which is preliminary data.</text>
</comment>
<organism evidence="2 3">
    <name type="scientific">Polyplax serrata</name>
    <name type="common">Common mouse louse</name>
    <dbReference type="NCBI Taxonomy" id="468196"/>
    <lineage>
        <taxon>Eukaryota</taxon>
        <taxon>Metazoa</taxon>
        <taxon>Ecdysozoa</taxon>
        <taxon>Arthropoda</taxon>
        <taxon>Hexapoda</taxon>
        <taxon>Insecta</taxon>
        <taxon>Pterygota</taxon>
        <taxon>Neoptera</taxon>
        <taxon>Paraneoptera</taxon>
        <taxon>Psocodea</taxon>
        <taxon>Troctomorpha</taxon>
        <taxon>Phthiraptera</taxon>
        <taxon>Anoplura</taxon>
        <taxon>Polyplacidae</taxon>
        <taxon>Polyplax</taxon>
    </lineage>
</organism>
<feature type="compositionally biased region" description="Basic and acidic residues" evidence="1">
    <location>
        <begin position="33"/>
        <end position="44"/>
    </location>
</feature>
<reference evidence="2 3" key="1">
    <citation type="submission" date="2023-09" db="EMBL/GenBank/DDBJ databases">
        <title>Genomes of two closely related lineages of the louse Polyplax serrata with different host specificities.</title>
        <authorList>
            <person name="Martinu J."/>
            <person name="Tarabai H."/>
            <person name="Stefka J."/>
            <person name="Hypsa V."/>
        </authorList>
    </citation>
    <scope>NUCLEOTIDE SEQUENCE [LARGE SCALE GENOMIC DNA]</scope>
    <source>
        <strain evidence="2">98ZLc_SE</strain>
    </source>
</reference>
<evidence type="ECO:0000313" key="2">
    <source>
        <dbReference type="EMBL" id="KAK6627707.1"/>
    </source>
</evidence>
<proteinExistence type="predicted"/>
<keyword evidence="3" id="KW-1185">Reference proteome</keyword>
<accession>A0ABR1AWL2</accession>